<proteinExistence type="predicted"/>
<name>A0ABM9MIR3_9MYCO</name>
<dbReference type="Proteomes" id="UP001190466">
    <property type="component" value="Chromosome"/>
</dbReference>
<evidence type="ECO:0000313" key="4">
    <source>
        <dbReference type="Proteomes" id="UP001190466"/>
    </source>
</evidence>
<keyword evidence="2" id="KW-0472">Membrane</keyword>
<evidence type="ECO:0000256" key="2">
    <source>
        <dbReference type="SAM" id="Phobius"/>
    </source>
</evidence>
<sequence length="181" mass="19796">MSNPPHGAMPPTTPHWQPQTPRQRKGYSYLALALTASVALIASVVAAAAWFRVTAESDANDPTPQFSEQEIADAKQEMCQAWNKTYRAIRSTGEKSDTDPNHAYLVAVNTRLAFHASADYLIDTLREQPAVPSSMAADVKKLASAYYDTAISQLGNAPQSEFKNSNEEMDEADAQLYAACR</sequence>
<evidence type="ECO:0000256" key="1">
    <source>
        <dbReference type="SAM" id="MobiDB-lite"/>
    </source>
</evidence>
<reference evidence="3 4" key="1">
    <citation type="submission" date="2023-08" db="EMBL/GenBank/DDBJ databases">
        <authorList>
            <person name="Folkvardsen B D."/>
            <person name="Norman A."/>
        </authorList>
    </citation>
    <scope>NUCLEOTIDE SEQUENCE [LARGE SCALE GENOMIC DNA]</scope>
    <source>
        <strain evidence="3 4">Mu0050</strain>
    </source>
</reference>
<feature type="region of interest" description="Disordered" evidence="1">
    <location>
        <begin position="1"/>
        <end position="21"/>
    </location>
</feature>
<evidence type="ECO:0008006" key="5">
    <source>
        <dbReference type="Google" id="ProtNLM"/>
    </source>
</evidence>
<accession>A0ABM9MIR3</accession>
<protein>
    <recommendedName>
        <fullName evidence="5">DUF732 domain-containing protein</fullName>
    </recommendedName>
</protein>
<keyword evidence="4" id="KW-1185">Reference proteome</keyword>
<evidence type="ECO:0000313" key="3">
    <source>
        <dbReference type="EMBL" id="CAJ1586183.1"/>
    </source>
</evidence>
<keyword evidence="2" id="KW-0812">Transmembrane</keyword>
<gene>
    <name evidence="3" type="ORF">MU0050_004133</name>
</gene>
<dbReference type="EMBL" id="OY726395">
    <property type="protein sequence ID" value="CAJ1586183.1"/>
    <property type="molecule type" value="Genomic_DNA"/>
</dbReference>
<organism evidence="3 4">
    <name type="scientific">[Mycobacterium] wendilense</name>
    <dbReference type="NCBI Taxonomy" id="3064284"/>
    <lineage>
        <taxon>Bacteria</taxon>
        <taxon>Bacillati</taxon>
        <taxon>Actinomycetota</taxon>
        <taxon>Actinomycetes</taxon>
        <taxon>Mycobacteriales</taxon>
        <taxon>Mycobacteriaceae</taxon>
        <taxon>Mycolicibacter</taxon>
    </lineage>
</organism>
<dbReference type="RefSeq" id="WP_316512214.1">
    <property type="nucleotide sequence ID" value="NZ_OY726395.1"/>
</dbReference>
<feature type="transmembrane region" description="Helical" evidence="2">
    <location>
        <begin position="29"/>
        <end position="51"/>
    </location>
</feature>
<keyword evidence="2" id="KW-1133">Transmembrane helix</keyword>